<keyword evidence="1" id="KW-0812">Transmembrane</keyword>
<protein>
    <submittedName>
        <fullName evidence="2">Uncharacterized protein</fullName>
    </submittedName>
</protein>
<keyword evidence="1" id="KW-1133">Transmembrane helix</keyword>
<gene>
    <name evidence="2" type="ORF">AAG570_001298</name>
</gene>
<comment type="caution">
    <text evidence="2">The sequence shown here is derived from an EMBL/GenBank/DDBJ whole genome shotgun (WGS) entry which is preliminary data.</text>
</comment>
<reference evidence="2 3" key="1">
    <citation type="submission" date="2024-07" db="EMBL/GenBank/DDBJ databases">
        <title>Chromosome-level genome assembly of the water stick insect Ranatra chinensis (Heteroptera: Nepidae).</title>
        <authorList>
            <person name="Liu X."/>
        </authorList>
    </citation>
    <scope>NUCLEOTIDE SEQUENCE [LARGE SCALE GENOMIC DNA]</scope>
    <source>
        <strain evidence="2">Cailab_2021Rc</strain>
        <tissue evidence="2">Muscle</tissue>
    </source>
</reference>
<feature type="transmembrane region" description="Helical" evidence="1">
    <location>
        <begin position="32"/>
        <end position="54"/>
    </location>
</feature>
<evidence type="ECO:0000256" key="1">
    <source>
        <dbReference type="SAM" id="Phobius"/>
    </source>
</evidence>
<keyword evidence="1" id="KW-0472">Membrane</keyword>
<evidence type="ECO:0000313" key="2">
    <source>
        <dbReference type="EMBL" id="KAL1124674.1"/>
    </source>
</evidence>
<organism evidence="2 3">
    <name type="scientific">Ranatra chinensis</name>
    <dbReference type="NCBI Taxonomy" id="642074"/>
    <lineage>
        <taxon>Eukaryota</taxon>
        <taxon>Metazoa</taxon>
        <taxon>Ecdysozoa</taxon>
        <taxon>Arthropoda</taxon>
        <taxon>Hexapoda</taxon>
        <taxon>Insecta</taxon>
        <taxon>Pterygota</taxon>
        <taxon>Neoptera</taxon>
        <taxon>Paraneoptera</taxon>
        <taxon>Hemiptera</taxon>
        <taxon>Heteroptera</taxon>
        <taxon>Panheteroptera</taxon>
        <taxon>Nepomorpha</taxon>
        <taxon>Nepidae</taxon>
        <taxon>Ranatrinae</taxon>
        <taxon>Ranatra</taxon>
    </lineage>
</organism>
<dbReference type="EMBL" id="JBFDAA010000010">
    <property type="protein sequence ID" value="KAL1124674.1"/>
    <property type="molecule type" value="Genomic_DNA"/>
</dbReference>
<keyword evidence="3" id="KW-1185">Reference proteome</keyword>
<dbReference type="AlphaFoldDB" id="A0ABD0YC69"/>
<accession>A0ABD0YC69</accession>
<dbReference type="Proteomes" id="UP001558652">
    <property type="component" value="Unassembled WGS sequence"/>
</dbReference>
<proteinExistence type="predicted"/>
<sequence length="185" mass="20162">MDVISYMEHNDSTRSGTLKRSSSFKKLLKLPIWGSVSPFPVLSLVLTVELVSVLKRCCSIVFLMDCPSKTSVDDTANGDTKLDPYNSSFSPITLCMILDALRCEITQGFGILTLVLATGRVAPPATLMGTWDKNGFETGQFWNACNSVIRNCTSFSMDIGWPTLLGGLNVIRLPRDDNTGSGDVN</sequence>
<evidence type="ECO:0000313" key="3">
    <source>
        <dbReference type="Proteomes" id="UP001558652"/>
    </source>
</evidence>
<name>A0ABD0YC69_9HEMI</name>